<evidence type="ECO:0000259" key="17">
    <source>
        <dbReference type="PROSITE" id="PS50011"/>
    </source>
</evidence>
<evidence type="ECO:0000259" key="18">
    <source>
        <dbReference type="PROSITE" id="PS50026"/>
    </source>
</evidence>
<evidence type="ECO:0000256" key="3">
    <source>
        <dbReference type="ARBA" id="ARBA00022536"/>
    </source>
</evidence>
<dbReference type="PANTHER" id="PTHR27005:SF315">
    <property type="entry name" value="PROTEIN KINASE DOMAIN-CONTAINING PROTEIN"/>
    <property type="match status" value="1"/>
</dbReference>
<dbReference type="InterPro" id="IPR025287">
    <property type="entry name" value="WAK_GUB"/>
</dbReference>
<dbReference type="FunFam" id="2.10.25.10:FF:000628">
    <property type="entry name" value="Wall-associated receptor kinase 2"/>
    <property type="match status" value="1"/>
</dbReference>
<keyword evidence="15" id="KW-0812">Transmembrane</keyword>
<dbReference type="Gene3D" id="1.10.510.10">
    <property type="entry name" value="Transferase(Phosphotransferase) domain 1"/>
    <property type="match status" value="1"/>
</dbReference>
<evidence type="ECO:0000256" key="13">
    <source>
        <dbReference type="PROSITE-ProRule" id="PRU00076"/>
    </source>
</evidence>
<dbReference type="PROSITE" id="PS00108">
    <property type="entry name" value="PROTEIN_KINASE_ST"/>
    <property type="match status" value="1"/>
</dbReference>
<dbReference type="GO" id="GO:0005524">
    <property type="term" value="F:ATP binding"/>
    <property type="evidence" value="ECO:0007669"/>
    <property type="project" value="UniProtKB-UniRule"/>
</dbReference>
<dbReference type="Gene3D" id="2.10.25.10">
    <property type="entry name" value="Laminin"/>
    <property type="match status" value="2"/>
</dbReference>
<keyword evidence="8 14" id="KW-0067">ATP-binding</keyword>
<evidence type="ECO:0000256" key="5">
    <source>
        <dbReference type="ARBA" id="ARBA00022729"/>
    </source>
</evidence>
<keyword evidence="9" id="KW-1015">Disulfide bond</keyword>
<dbReference type="EMBL" id="CM009293">
    <property type="protein sequence ID" value="PNT42054.1"/>
    <property type="molecule type" value="Genomic_DNA"/>
</dbReference>
<dbReference type="Proteomes" id="UP000006729">
    <property type="component" value="Chromosome 4"/>
</dbReference>
<evidence type="ECO:0000256" key="14">
    <source>
        <dbReference type="PROSITE-ProRule" id="PRU10141"/>
    </source>
</evidence>
<feature type="transmembrane region" description="Helical" evidence="15">
    <location>
        <begin position="340"/>
        <end position="361"/>
    </location>
</feature>
<dbReference type="Pfam" id="PF13947">
    <property type="entry name" value="GUB_WAK_bind"/>
    <property type="match status" value="1"/>
</dbReference>
<dbReference type="PROSITE" id="PS50011">
    <property type="entry name" value="PROTEIN_KINASE_DOM"/>
    <property type="match status" value="1"/>
</dbReference>
<gene>
    <name evidence="19" type="ORF">POPTR_004G192100</name>
</gene>
<evidence type="ECO:0000256" key="12">
    <source>
        <dbReference type="ARBA" id="ARBA00047951"/>
    </source>
</evidence>
<keyword evidence="10" id="KW-0325">Glycoprotein</keyword>
<keyword evidence="20" id="KW-1185">Reference proteome</keyword>
<comment type="subcellular location">
    <subcellularLocation>
        <location evidence="1">Membrane</location>
        <topology evidence="1">Single-pass type I membrane protein</topology>
    </subcellularLocation>
</comment>
<dbReference type="InterPro" id="IPR049883">
    <property type="entry name" value="NOTCH1_EGF-like"/>
</dbReference>
<dbReference type="FunFam" id="3.30.200.20:FF:000337">
    <property type="entry name" value="Wall-associated receptor kinase 3"/>
    <property type="match status" value="1"/>
</dbReference>
<comment type="catalytic activity">
    <reaction evidence="12">
        <text>L-threonyl-[protein] + ATP = O-phospho-L-threonyl-[protein] + ADP + H(+)</text>
        <dbReference type="Rhea" id="RHEA:46608"/>
        <dbReference type="Rhea" id="RHEA-COMP:11060"/>
        <dbReference type="Rhea" id="RHEA-COMP:11605"/>
        <dbReference type="ChEBI" id="CHEBI:15378"/>
        <dbReference type="ChEBI" id="CHEBI:30013"/>
        <dbReference type="ChEBI" id="CHEBI:30616"/>
        <dbReference type="ChEBI" id="CHEBI:61977"/>
        <dbReference type="ChEBI" id="CHEBI:456216"/>
    </reaction>
</comment>
<evidence type="ECO:0000256" key="15">
    <source>
        <dbReference type="SAM" id="Phobius"/>
    </source>
</evidence>
<dbReference type="InterPro" id="IPR001245">
    <property type="entry name" value="Ser-Thr/Tyr_kinase_cat_dom"/>
</dbReference>
<feature type="domain" description="Protein kinase" evidence="17">
    <location>
        <begin position="398"/>
        <end position="673"/>
    </location>
</feature>
<dbReference type="FunFam" id="1.10.510.10:FF:000084">
    <property type="entry name" value="Wall-associated receptor kinase 2"/>
    <property type="match status" value="1"/>
</dbReference>
<dbReference type="InterPro" id="IPR000719">
    <property type="entry name" value="Prot_kinase_dom"/>
</dbReference>
<evidence type="ECO:0000256" key="8">
    <source>
        <dbReference type="ARBA" id="ARBA00022840"/>
    </source>
</evidence>
<evidence type="ECO:0000256" key="6">
    <source>
        <dbReference type="ARBA" id="ARBA00022741"/>
    </source>
</evidence>
<reference evidence="19 20" key="1">
    <citation type="journal article" date="2006" name="Science">
        <title>The genome of black cottonwood, Populus trichocarpa (Torr. &amp; Gray).</title>
        <authorList>
            <person name="Tuskan G.A."/>
            <person name="Difazio S."/>
            <person name="Jansson S."/>
            <person name="Bohlmann J."/>
            <person name="Grigoriev I."/>
            <person name="Hellsten U."/>
            <person name="Putnam N."/>
            <person name="Ralph S."/>
            <person name="Rombauts S."/>
            <person name="Salamov A."/>
            <person name="Schein J."/>
            <person name="Sterck L."/>
            <person name="Aerts A."/>
            <person name="Bhalerao R.R."/>
            <person name="Bhalerao R.P."/>
            <person name="Blaudez D."/>
            <person name="Boerjan W."/>
            <person name="Brun A."/>
            <person name="Brunner A."/>
            <person name="Busov V."/>
            <person name="Campbell M."/>
            <person name="Carlson J."/>
            <person name="Chalot M."/>
            <person name="Chapman J."/>
            <person name="Chen G.L."/>
            <person name="Cooper D."/>
            <person name="Coutinho P.M."/>
            <person name="Couturier J."/>
            <person name="Covert S."/>
            <person name="Cronk Q."/>
            <person name="Cunningham R."/>
            <person name="Davis J."/>
            <person name="Degroeve S."/>
            <person name="Dejardin A."/>
            <person name="Depamphilis C."/>
            <person name="Detter J."/>
            <person name="Dirks B."/>
            <person name="Dubchak I."/>
            <person name="Duplessis S."/>
            <person name="Ehlting J."/>
            <person name="Ellis B."/>
            <person name="Gendler K."/>
            <person name="Goodstein D."/>
            <person name="Gribskov M."/>
            <person name="Grimwood J."/>
            <person name="Groover A."/>
            <person name="Gunter L."/>
            <person name="Hamberger B."/>
            <person name="Heinze B."/>
            <person name="Helariutta Y."/>
            <person name="Henrissat B."/>
            <person name="Holligan D."/>
            <person name="Holt R."/>
            <person name="Huang W."/>
            <person name="Islam-Faridi N."/>
            <person name="Jones S."/>
            <person name="Jones-Rhoades M."/>
            <person name="Jorgensen R."/>
            <person name="Joshi C."/>
            <person name="Kangasjarvi J."/>
            <person name="Karlsson J."/>
            <person name="Kelleher C."/>
            <person name="Kirkpatrick R."/>
            <person name="Kirst M."/>
            <person name="Kohler A."/>
            <person name="Kalluri U."/>
            <person name="Larimer F."/>
            <person name="Leebens-Mack J."/>
            <person name="Leple J.C."/>
            <person name="Locascio P."/>
            <person name="Lou Y."/>
            <person name="Lucas S."/>
            <person name="Martin F."/>
            <person name="Montanini B."/>
            <person name="Napoli C."/>
            <person name="Nelson D.R."/>
            <person name="Nelson C."/>
            <person name="Nieminen K."/>
            <person name="Nilsson O."/>
            <person name="Pereda V."/>
            <person name="Peter G."/>
            <person name="Philippe R."/>
            <person name="Pilate G."/>
            <person name="Poliakov A."/>
            <person name="Razumovskaya J."/>
            <person name="Richardson P."/>
            <person name="Rinaldi C."/>
            <person name="Ritland K."/>
            <person name="Rouze P."/>
            <person name="Ryaboy D."/>
            <person name="Schmutz J."/>
            <person name="Schrader J."/>
            <person name="Segerman B."/>
            <person name="Shin H."/>
            <person name="Siddiqui A."/>
            <person name="Sterky F."/>
            <person name="Terry A."/>
            <person name="Tsai C.J."/>
            <person name="Uberbacher E."/>
            <person name="Unneberg P."/>
            <person name="Vahala J."/>
            <person name="Wall K."/>
            <person name="Wessler S."/>
            <person name="Yang G."/>
            <person name="Yin T."/>
            <person name="Douglas C."/>
            <person name="Marra M."/>
            <person name="Sandberg G."/>
            <person name="Van de Peer Y."/>
            <person name="Rokhsar D."/>
        </authorList>
    </citation>
    <scope>NUCLEOTIDE SEQUENCE [LARGE SCALE GENOMIC DNA]</scope>
    <source>
        <strain evidence="20">cv. Nisqually</strain>
    </source>
</reference>
<dbReference type="SUPFAM" id="SSF57196">
    <property type="entry name" value="EGF/Laminin"/>
    <property type="match status" value="1"/>
</dbReference>
<dbReference type="GO" id="GO:0005509">
    <property type="term" value="F:calcium ion binding"/>
    <property type="evidence" value="ECO:0007669"/>
    <property type="project" value="InterPro"/>
</dbReference>
<dbReference type="SMART" id="SM00220">
    <property type="entry name" value="S_TKc"/>
    <property type="match status" value="1"/>
</dbReference>
<dbReference type="InterPro" id="IPR008271">
    <property type="entry name" value="Ser/Thr_kinase_AS"/>
</dbReference>
<dbReference type="InterPro" id="IPR017441">
    <property type="entry name" value="Protein_kinase_ATP_BS"/>
</dbReference>
<evidence type="ECO:0000256" key="9">
    <source>
        <dbReference type="ARBA" id="ARBA00023157"/>
    </source>
</evidence>
<dbReference type="eggNOG" id="ENOG502SMEV">
    <property type="taxonomic scope" value="Eukaryota"/>
</dbReference>
<organism evidence="19 20">
    <name type="scientific">Populus trichocarpa</name>
    <name type="common">Western balsam poplar</name>
    <name type="synonym">Populus balsamifera subsp. trichocarpa</name>
    <dbReference type="NCBI Taxonomy" id="3694"/>
    <lineage>
        <taxon>Eukaryota</taxon>
        <taxon>Viridiplantae</taxon>
        <taxon>Streptophyta</taxon>
        <taxon>Embryophyta</taxon>
        <taxon>Tracheophyta</taxon>
        <taxon>Spermatophyta</taxon>
        <taxon>Magnoliopsida</taxon>
        <taxon>eudicotyledons</taxon>
        <taxon>Gunneridae</taxon>
        <taxon>Pentapetalae</taxon>
        <taxon>rosids</taxon>
        <taxon>fabids</taxon>
        <taxon>Malpighiales</taxon>
        <taxon>Salicaceae</taxon>
        <taxon>Saliceae</taxon>
        <taxon>Populus</taxon>
    </lineage>
</organism>
<keyword evidence="2" id="KW-0723">Serine/threonine-protein kinase</keyword>
<dbReference type="OMA" id="CHALICL"/>
<dbReference type="FunFam" id="2.10.25.10:FF:000731">
    <property type="entry name" value="Wall-associated receptor kinase 2"/>
    <property type="match status" value="1"/>
</dbReference>
<accession>U5GMG3</accession>
<dbReference type="PANTHER" id="PTHR27005">
    <property type="entry name" value="WALL-ASSOCIATED RECEPTOR KINASE-LIKE 21"/>
    <property type="match status" value="1"/>
</dbReference>
<proteinExistence type="predicted"/>
<dbReference type="InterPro" id="IPR001881">
    <property type="entry name" value="EGF-like_Ca-bd_dom"/>
</dbReference>
<feature type="domain" description="EGF-like" evidence="18">
    <location>
        <begin position="291"/>
        <end position="331"/>
    </location>
</feature>
<evidence type="ECO:0000256" key="16">
    <source>
        <dbReference type="SAM" id="SignalP"/>
    </source>
</evidence>
<dbReference type="GO" id="GO:0030247">
    <property type="term" value="F:polysaccharide binding"/>
    <property type="evidence" value="ECO:0007669"/>
    <property type="project" value="InterPro"/>
</dbReference>
<evidence type="ECO:0000256" key="10">
    <source>
        <dbReference type="ARBA" id="ARBA00023180"/>
    </source>
</evidence>
<keyword evidence="4" id="KW-0808">Transferase</keyword>
<comment type="catalytic activity">
    <reaction evidence="11">
        <text>L-seryl-[protein] + ATP = O-phospho-L-seryl-[protein] + ADP + H(+)</text>
        <dbReference type="Rhea" id="RHEA:17989"/>
        <dbReference type="Rhea" id="RHEA-COMP:9863"/>
        <dbReference type="Rhea" id="RHEA-COMP:11604"/>
        <dbReference type="ChEBI" id="CHEBI:15378"/>
        <dbReference type="ChEBI" id="CHEBI:29999"/>
        <dbReference type="ChEBI" id="CHEBI:30616"/>
        <dbReference type="ChEBI" id="CHEBI:83421"/>
        <dbReference type="ChEBI" id="CHEBI:456216"/>
    </reaction>
</comment>
<evidence type="ECO:0000313" key="19">
    <source>
        <dbReference type="EMBL" id="PNT42054.1"/>
    </source>
</evidence>
<dbReference type="GO" id="GO:0005886">
    <property type="term" value="C:plasma membrane"/>
    <property type="evidence" value="ECO:0000318"/>
    <property type="project" value="GO_Central"/>
</dbReference>
<feature type="binding site" evidence="14">
    <location>
        <position position="427"/>
    </location>
    <ligand>
        <name>ATP</name>
        <dbReference type="ChEBI" id="CHEBI:30616"/>
    </ligand>
</feature>
<evidence type="ECO:0000256" key="1">
    <source>
        <dbReference type="ARBA" id="ARBA00004479"/>
    </source>
</evidence>
<dbReference type="InterPro" id="IPR045274">
    <property type="entry name" value="WAK-like"/>
</dbReference>
<keyword evidence="6 14" id="KW-0547">Nucleotide-binding</keyword>
<dbReference type="SMART" id="SM00179">
    <property type="entry name" value="EGF_CA"/>
    <property type="match status" value="1"/>
</dbReference>
<dbReference type="GO" id="GO:0004674">
    <property type="term" value="F:protein serine/threonine kinase activity"/>
    <property type="evidence" value="ECO:0007669"/>
    <property type="project" value="UniProtKB-KW"/>
</dbReference>
<dbReference type="KEGG" id="pop:18110452"/>
<evidence type="ECO:0008006" key="21">
    <source>
        <dbReference type="Google" id="ProtNLM"/>
    </source>
</evidence>
<dbReference type="InterPro" id="IPR018097">
    <property type="entry name" value="EGF_Ca-bd_CS"/>
</dbReference>
<name>U5GMG3_POPTR</name>
<dbReference type="SMART" id="SM00181">
    <property type="entry name" value="EGF"/>
    <property type="match status" value="2"/>
</dbReference>
<dbReference type="CDD" id="cd14066">
    <property type="entry name" value="STKc_IRAK"/>
    <property type="match status" value="1"/>
</dbReference>
<evidence type="ECO:0000256" key="2">
    <source>
        <dbReference type="ARBA" id="ARBA00022527"/>
    </source>
</evidence>
<dbReference type="AlphaFoldDB" id="U5GMG3"/>
<dbReference type="PROSITE" id="PS00010">
    <property type="entry name" value="ASX_HYDROXYL"/>
    <property type="match status" value="1"/>
</dbReference>
<dbReference type="GO" id="GO:0007166">
    <property type="term" value="P:cell surface receptor signaling pathway"/>
    <property type="evidence" value="ECO:0000318"/>
    <property type="project" value="GO_Central"/>
</dbReference>
<dbReference type="PROSITE" id="PS00107">
    <property type="entry name" value="PROTEIN_KINASE_ATP"/>
    <property type="match status" value="1"/>
</dbReference>
<feature type="signal peptide" evidence="16">
    <location>
        <begin position="1"/>
        <end position="20"/>
    </location>
</feature>
<dbReference type="InterPro" id="IPR000742">
    <property type="entry name" value="EGF"/>
</dbReference>
<evidence type="ECO:0000256" key="11">
    <source>
        <dbReference type="ARBA" id="ARBA00047558"/>
    </source>
</evidence>
<dbReference type="CDD" id="cd00054">
    <property type="entry name" value="EGF_CA"/>
    <property type="match status" value="1"/>
</dbReference>
<dbReference type="InParanoid" id="U5GMG3"/>
<feature type="chain" id="PRO_5030178344" description="Protein kinase domain-containing protein" evidence="16">
    <location>
        <begin position="21"/>
        <end position="727"/>
    </location>
</feature>
<comment type="caution">
    <text evidence="13">Lacks conserved residue(s) required for the propagation of feature annotation.</text>
</comment>
<dbReference type="Pfam" id="PF07714">
    <property type="entry name" value="PK_Tyr_Ser-Thr"/>
    <property type="match status" value="1"/>
</dbReference>
<keyword evidence="15" id="KW-1133">Transmembrane helix</keyword>
<keyword evidence="5 16" id="KW-0732">Signal</keyword>
<dbReference type="HOGENOM" id="CLU_000288_43_5_1"/>
<dbReference type="PROSITE" id="PS50026">
    <property type="entry name" value="EGF_3"/>
    <property type="match status" value="1"/>
</dbReference>
<evidence type="ECO:0000256" key="4">
    <source>
        <dbReference type="ARBA" id="ARBA00022679"/>
    </source>
</evidence>
<sequence length="727" mass="79602">MWVFLLMMSILLCPVAESTASPDVKPGCHDKCGNVSVPYPFGILEPSCAMNDDFFLNCSSNDEGHTELLDGNTPVHNISVLEGIYTVGIEAAFDCYNKAGNSTDSFAQSVTLRSGPFMFSDTRNVFTVIGCDTYAWMTNNEFTYGAACLSFCTKDVNMSDGNPCSGSGCCQTSIPKGLKSLDYSLSTSNDYTNVSEFNLCGFAFLVDKHSFKISDWPLSRKPKRGKDAYTTEVVIEWVVQNETCEQAKANRSAYACGANANCTYPEIGQGYRCSCNEGFEGNPYLREGCQDIDECKVLKNPCKEGTCENVIGDYKCRCPRGKHGDGKTDCQRGGNGINKIIAAVGASIFLVVICLLLYMICTKRIKDKNFKENGGKFLKNQRVRIFSEAELVKATNNYADDRKLGEGGFGSVYKGVLTDNTVVAVKKSKGVDKAQMNAEFQKEMSIVSQVNHKNVVKLLGLCLETKVPLLVYEFISNGTLSKHVHDKGSRILASWTNRLRVASETALALDYLHSLADPPVIHGDVKSVNILLDSNYTAKVADFGASVLMSPGKTDILATKIQGTLGYLDPEYLMTGILTVQSDVYSFGVVLVELLTGEMPNSISKSGEKRNVIQHFISALENNHLFKILDFQTADEGEMDEIEAVAELAKGCLNSMGVNRPTMKEVSDELAKLKALHQKSLAHENSEETDHLLGESSQSFCKNIASPPMDQSQTVISLQIENYTNSN</sequence>
<evidence type="ECO:0000313" key="20">
    <source>
        <dbReference type="Proteomes" id="UP000006729"/>
    </source>
</evidence>
<dbReference type="SMR" id="U5GMG3"/>
<evidence type="ECO:0000256" key="7">
    <source>
        <dbReference type="ARBA" id="ARBA00022777"/>
    </source>
</evidence>
<protein>
    <recommendedName>
        <fullName evidence="21">Protein kinase domain-containing protein</fullName>
    </recommendedName>
</protein>
<dbReference type="Pfam" id="PF07645">
    <property type="entry name" value="EGF_CA"/>
    <property type="match status" value="1"/>
</dbReference>
<dbReference type="Gramene" id="Potri.004G192100.1.v4.1">
    <property type="protein sequence ID" value="Potri.004G192100.1.v4.1"/>
    <property type="gene ID" value="Potri.004G192100.v4.1"/>
</dbReference>
<dbReference type="Gene3D" id="3.30.200.20">
    <property type="entry name" value="Phosphorylase Kinase, domain 1"/>
    <property type="match status" value="1"/>
</dbReference>
<dbReference type="InterPro" id="IPR000152">
    <property type="entry name" value="EGF-type_Asp/Asn_hydroxyl_site"/>
</dbReference>
<dbReference type="SUPFAM" id="SSF56112">
    <property type="entry name" value="Protein kinase-like (PK-like)"/>
    <property type="match status" value="1"/>
</dbReference>
<dbReference type="InterPro" id="IPR011009">
    <property type="entry name" value="Kinase-like_dom_sf"/>
</dbReference>
<keyword evidence="7" id="KW-0418">Kinase</keyword>
<dbReference type="PROSITE" id="PS01187">
    <property type="entry name" value="EGF_CA"/>
    <property type="match status" value="1"/>
</dbReference>
<keyword evidence="3 13" id="KW-0245">EGF-like domain</keyword>
<keyword evidence="15" id="KW-0472">Membrane</keyword>
<dbReference type="OrthoDB" id="4062651at2759"/>